<evidence type="ECO:0000313" key="4">
    <source>
        <dbReference type="Proteomes" id="UP001239169"/>
    </source>
</evidence>
<dbReference type="SUPFAM" id="SSF57997">
    <property type="entry name" value="Tropomyosin"/>
    <property type="match status" value="1"/>
</dbReference>
<dbReference type="Gene3D" id="1.20.5.340">
    <property type="match status" value="1"/>
</dbReference>
<feature type="domain" description="Tail spike" evidence="2">
    <location>
        <begin position="93"/>
        <end position="326"/>
    </location>
</feature>
<gene>
    <name evidence="3" type="ORF">QJS64_20175</name>
</gene>
<accession>A0ABY8R7P3</accession>
<keyword evidence="4" id="KW-1185">Reference proteome</keyword>
<sequence>MIHLYNKDKVKIAGLIDYKNLSITSILKSSDKVLLFLPQNSKFYFDIEEECYIRTKENEYVIKEKNIGDDYAEFKCNLNLEDLEGKPWERYASEEQPIDKSLSLALAGTGWIVGYCDLKKKRTVRISNCSSLDVIKEIKKTYRCDLVFNTLTKTIDVYECLGEDKGTYFVDSLNLKSVSLQGNSYDFYTRLIPIGKDNLKISSINSGKEYVENHQYSNKIKTCYWLDDRYTVVENLKEDAISKLKELSKPYKSYSVEIVNLARLNNKYKNILDYNLGDTIYLISKNNKFRDKQRIVKIIEYPNEHELDTVELTNTTLSFEDIQTQFQDAADTVFNITTDNGTIDGSTVDEIETDQIKDFDSEVVRAGNITATNAKIYNLEAHNVTVTGRLNAVEATIGTLEVNVATIDKITVTHTALINDLQANKASITQLDAINANIKILEADVGNIETLVNGNLSSENIQAGGITSDKLTIANGFIKNAMIDSLDVSKINAGDISTDKFRVKSSDGGIEIVGATQQFKDKNNKIRIQMGKDAQGNFNFIIRGEDGTTTLIDHTGIKSKAIADDLIVNNMIASNAVEEKQINYSSFTNGFNKDTNTTTLKATKIKLDNQNQSLEVAFNSLKTQADGTKTLTESHSTTISVMQGQINTAINNTQIIKDGQTILLKDDYNRTVQTVNSMNSTIGSHTTQINQANGKIGNVETKVNTVERDLNSISARVSSTESSVNTVANTSNTNKNNITNLTTEVTTVKSSVATLDVNLKGITQRVSNTETSIVNVNQLANNANNKIDNLEIGGRNLLKNSKDSISSTTTNSKTVGSLTVDKSLLSGKTITISLDFDFEGLTSVSGQSNRLGYEMSITFEDGSSFYIGCWNYISSSTKFKGRKSNTQEIPNKPIKSINYSGLYIQCNSTKAYIGNPKLEFGNKNTDYTQAPEDFESQLTTTNNKVASIETNLGSITSRVSSVESTTNSINGQVNNLSNRMNSAETKITDSSIVSTVTKSSTYRTDMDSKVSYYNVVSSINQSAESIKIIASKIDLEGATTIGDGKGNYVKIEGYGYTAYINRLQTMYLGGYMENGVRTPSLYMGASGFDANSSSYSGSYFAMKNYGSYHHIAMRSRLTGQWSIIQFNEAGDITFTPHVKCAFERPAVFRQGLEIRNEYGIDLYDWNGNLKGRISRGVFELSQIKSIDNTLIQVKDSVRCMTWGNTMGTDDGRWGTIYLLRAPDVSSDITLKENIIYTDMKTIIPRLSNLDNNNSLTYQDMYEFYKDIYRSAEYNYIGDDTTVLGIIANDIVDTKVGKKIIKRNESGKLSYLQETRISVTEGALKQAILEIEKLKEEIKQLKAS</sequence>
<geneLocation type="plasmid" evidence="3 4">
    <name>unnamed4</name>
</geneLocation>
<keyword evidence="3" id="KW-0614">Plasmid</keyword>
<keyword evidence="1" id="KW-0175">Coiled coil</keyword>
<evidence type="ECO:0000259" key="2">
    <source>
        <dbReference type="Pfam" id="PF06605"/>
    </source>
</evidence>
<dbReference type="NCBIfam" id="TIGR01665">
    <property type="entry name" value="put_anti_recept"/>
    <property type="match status" value="1"/>
</dbReference>
<organism evidence="3 4">
    <name type="scientific">Paraclostridium bifermentans</name>
    <name type="common">Clostridium bifermentans</name>
    <dbReference type="NCBI Taxonomy" id="1490"/>
    <lineage>
        <taxon>Bacteria</taxon>
        <taxon>Bacillati</taxon>
        <taxon>Bacillota</taxon>
        <taxon>Clostridia</taxon>
        <taxon>Peptostreptococcales</taxon>
        <taxon>Peptostreptococcaceae</taxon>
        <taxon>Paraclostridium</taxon>
    </lineage>
</organism>
<feature type="coiled-coil region" evidence="1">
    <location>
        <begin position="1316"/>
        <end position="1343"/>
    </location>
</feature>
<evidence type="ECO:0000256" key="1">
    <source>
        <dbReference type="SAM" id="Coils"/>
    </source>
</evidence>
<dbReference type="InterPro" id="IPR010572">
    <property type="entry name" value="Tail_dom"/>
</dbReference>
<proteinExistence type="predicted"/>
<protein>
    <submittedName>
        <fullName evidence="3">Phage tail spike protein</fullName>
    </submittedName>
</protein>
<dbReference type="Pfam" id="PF06605">
    <property type="entry name" value="Prophage_tail"/>
    <property type="match status" value="1"/>
</dbReference>
<dbReference type="InterPro" id="IPR007119">
    <property type="entry name" value="Phage_tail_spike_N"/>
</dbReference>
<reference evidence="3 4" key="1">
    <citation type="submission" date="2023-04" db="EMBL/GenBank/DDBJ databases">
        <title>Bacteria Genome Submission.</title>
        <authorList>
            <person name="Isaac P."/>
        </authorList>
    </citation>
    <scope>NUCLEOTIDE SEQUENCE [LARGE SCALE GENOMIC DNA]</scope>
    <source>
        <strain evidence="3 4">SampleS7P1</strain>
        <plasmid evidence="3 4">unnamed4</plasmid>
    </source>
</reference>
<dbReference type="EMBL" id="CP124689">
    <property type="protein sequence ID" value="WGX77579.1"/>
    <property type="molecule type" value="Genomic_DNA"/>
</dbReference>
<name>A0ABY8R7P3_PARBF</name>
<dbReference type="Proteomes" id="UP001239169">
    <property type="component" value="Plasmid unnamed4"/>
</dbReference>
<evidence type="ECO:0000313" key="3">
    <source>
        <dbReference type="EMBL" id="WGX77579.1"/>
    </source>
</evidence>
<dbReference type="Gene3D" id="1.10.287.1490">
    <property type="match status" value="1"/>
</dbReference>